<evidence type="ECO:0000313" key="8">
    <source>
        <dbReference type="EMBL" id="GMN52484.1"/>
    </source>
</evidence>
<evidence type="ECO:0000256" key="1">
    <source>
        <dbReference type="ARBA" id="ARBA00004604"/>
    </source>
</evidence>
<dbReference type="AlphaFoldDB" id="A0AA88AAU8"/>
<dbReference type="GO" id="GO:0006409">
    <property type="term" value="P:tRNA export from nucleus"/>
    <property type="evidence" value="ECO:0007669"/>
    <property type="project" value="TreeGrafter"/>
</dbReference>
<comment type="subcellular location">
    <subcellularLocation>
        <location evidence="1 5">Nucleus</location>
        <location evidence="1 5">Nucleolus</location>
    </subcellularLocation>
</comment>
<gene>
    <name evidence="8" type="ORF">TIFTF001_021617</name>
</gene>
<evidence type="ECO:0000256" key="2">
    <source>
        <dbReference type="ARBA" id="ARBA00006674"/>
    </source>
</evidence>
<dbReference type="InterPro" id="IPR035082">
    <property type="entry name" value="Nrap_D1"/>
</dbReference>
<organism evidence="8 9">
    <name type="scientific">Ficus carica</name>
    <name type="common">Common fig</name>
    <dbReference type="NCBI Taxonomy" id="3494"/>
    <lineage>
        <taxon>Eukaryota</taxon>
        <taxon>Viridiplantae</taxon>
        <taxon>Streptophyta</taxon>
        <taxon>Embryophyta</taxon>
        <taxon>Tracheophyta</taxon>
        <taxon>Spermatophyta</taxon>
        <taxon>Magnoliopsida</taxon>
        <taxon>eudicotyledons</taxon>
        <taxon>Gunneridae</taxon>
        <taxon>Pentapetalae</taxon>
        <taxon>rosids</taxon>
        <taxon>fabids</taxon>
        <taxon>Rosales</taxon>
        <taxon>Moraceae</taxon>
        <taxon>Ficeae</taxon>
        <taxon>Ficus</taxon>
    </lineage>
</organism>
<evidence type="ECO:0000256" key="4">
    <source>
        <dbReference type="ARBA" id="ARBA00023242"/>
    </source>
</evidence>
<evidence type="ECO:0008006" key="10">
    <source>
        <dbReference type="Google" id="ProtNLM"/>
    </source>
</evidence>
<evidence type="ECO:0000259" key="6">
    <source>
        <dbReference type="Pfam" id="PF03813"/>
    </source>
</evidence>
<dbReference type="PANTHER" id="PTHR17972">
    <property type="entry name" value="NUCLEOLAR RNA-ASSOCIATED PROTEIN"/>
    <property type="match status" value="1"/>
</dbReference>
<dbReference type="GO" id="GO:0003723">
    <property type="term" value="F:RNA binding"/>
    <property type="evidence" value="ECO:0007669"/>
    <property type="project" value="UniProtKB-KW"/>
</dbReference>
<evidence type="ECO:0000256" key="3">
    <source>
        <dbReference type="ARBA" id="ARBA00022884"/>
    </source>
</evidence>
<dbReference type="EMBL" id="BTGU01000042">
    <property type="protein sequence ID" value="GMN52484.1"/>
    <property type="molecule type" value="Genomic_DNA"/>
</dbReference>
<name>A0AA88AAU8_FICCA</name>
<accession>A0AA88AAU8</accession>
<dbReference type="Pfam" id="PF03813">
    <property type="entry name" value="Nrap"/>
    <property type="match status" value="1"/>
</dbReference>
<feature type="domain" description="Nrap protein" evidence="6">
    <location>
        <begin position="98"/>
        <end position="230"/>
    </location>
</feature>
<keyword evidence="3 5" id="KW-0694">RNA-binding</keyword>
<keyword evidence="4 5" id="KW-0539">Nucleus</keyword>
<comment type="similarity">
    <text evidence="2 5">Belongs to the NRAP family.</text>
</comment>
<dbReference type="InterPro" id="IPR005554">
    <property type="entry name" value="NOL6/Upt22"/>
</dbReference>
<proteinExistence type="inferred from homology"/>
<evidence type="ECO:0000259" key="7">
    <source>
        <dbReference type="Pfam" id="PF17403"/>
    </source>
</evidence>
<dbReference type="GO" id="GO:0032040">
    <property type="term" value="C:small-subunit processome"/>
    <property type="evidence" value="ECO:0007669"/>
    <property type="project" value="TreeGrafter"/>
</dbReference>
<keyword evidence="9" id="KW-1185">Reference proteome</keyword>
<dbReference type="GO" id="GO:0034456">
    <property type="term" value="C:UTP-C complex"/>
    <property type="evidence" value="ECO:0007669"/>
    <property type="project" value="TreeGrafter"/>
</dbReference>
<reference evidence="8" key="1">
    <citation type="submission" date="2023-07" db="EMBL/GenBank/DDBJ databases">
        <title>draft genome sequence of fig (Ficus carica).</title>
        <authorList>
            <person name="Takahashi T."/>
            <person name="Nishimura K."/>
        </authorList>
    </citation>
    <scope>NUCLEOTIDE SEQUENCE</scope>
</reference>
<feature type="domain" description="Nrap protein" evidence="7">
    <location>
        <begin position="238"/>
        <end position="367"/>
    </location>
</feature>
<dbReference type="PANTHER" id="PTHR17972:SF0">
    <property type="entry name" value="NUCLEOLAR PROTEIN 6"/>
    <property type="match status" value="1"/>
</dbReference>
<dbReference type="GO" id="GO:0032545">
    <property type="term" value="C:CURI complex"/>
    <property type="evidence" value="ECO:0007669"/>
    <property type="project" value="TreeGrafter"/>
</dbReference>
<dbReference type="Pfam" id="PF17403">
    <property type="entry name" value="Nrap_D2"/>
    <property type="match status" value="1"/>
</dbReference>
<dbReference type="Proteomes" id="UP001187192">
    <property type="component" value="Unassembled WGS sequence"/>
</dbReference>
<sequence length="390" mass="44502">MESTEELKTRELLNEVSIPNYSTSTSTTFSNLLHDTISAINHSLHSIPLNLLVTADVAPSFVKDIGADKVDFKFERPVSIEIGGSYTIHCIAKPDINVDLLVRLPKECFHEKDYLNHRYHAKRCLYLCIIKKYLSSSPLIHKVEWSTLQNEARKPVLLVYPATKLVEAPGFFVRLIPTATSLFSIQKLNLERNNVRALNHGGISHPTPKYNSSILEDTFMEDTMDSIKKVFLGWKELGEALILLKVWARQRTSIYAHDCLNGFLLSVILSNLAYENKVNNSMKAMQIFRVTLNSIANPGFWTRGLCLKTKDKNAALKEMQSKQHAAFNLAFRMTRVGCIQLQEEAASTLQCIEKCRDGGFEEIFMTRVDFPTKHDHCIRYKRTNIYKRAE</sequence>
<comment type="caution">
    <text evidence="8">The sequence shown here is derived from an EMBL/GenBank/DDBJ whole genome shotgun (WGS) entry which is preliminary data.</text>
</comment>
<dbReference type="GO" id="GO:0006364">
    <property type="term" value="P:rRNA processing"/>
    <property type="evidence" value="ECO:0007669"/>
    <property type="project" value="TreeGrafter"/>
</dbReference>
<evidence type="ECO:0000256" key="5">
    <source>
        <dbReference type="RuleBase" id="RU364032"/>
    </source>
</evidence>
<dbReference type="Gene3D" id="1.10.1410.10">
    <property type="match status" value="1"/>
</dbReference>
<dbReference type="InterPro" id="IPR035367">
    <property type="entry name" value="Nrap_D2"/>
</dbReference>
<evidence type="ECO:0000313" key="9">
    <source>
        <dbReference type="Proteomes" id="UP001187192"/>
    </source>
</evidence>
<protein>
    <recommendedName>
        <fullName evidence="10">Nucleolar protein 6</fullName>
    </recommendedName>
</protein>